<reference evidence="2 3" key="1">
    <citation type="submission" date="2019-08" db="EMBL/GenBank/DDBJ databases">
        <authorList>
            <person name="Peeters C."/>
        </authorList>
    </citation>
    <scope>NUCLEOTIDE SEQUENCE [LARGE SCALE GENOMIC DNA]</scope>
    <source>
        <strain evidence="2 3">LMG 31111</strain>
    </source>
</reference>
<dbReference type="PROSITE" id="PS51186">
    <property type="entry name" value="GNAT"/>
    <property type="match status" value="1"/>
</dbReference>
<dbReference type="InterPro" id="IPR000182">
    <property type="entry name" value="GNAT_dom"/>
</dbReference>
<dbReference type="SUPFAM" id="SSF55729">
    <property type="entry name" value="Acyl-CoA N-acyltransferases (Nat)"/>
    <property type="match status" value="1"/>
</dbReference>
<keyword evidence="2" id="KW-0808">Transferase</keyword>
<evidence type="ECO:0000313" key="3">
    <source>
        <dbReference type="Proteomes" id="UP000383971"/>
    </source>
</evidence>
<organism evidence="2 3">
    <name type="scientific">Pandoraea communis</name>
    <dbReference type="NCBI Taxonomy" id="2508297"/>
    <lineage>
        <taxon>Bacteria</taxon>
        <taxon>Pseudomonadati</taxon>
        <taxon>Pseudomonadota</taxon>
        <taxon>Betaproteobacteria</taxon>
        <taxon>Burkholderiales</taxon>
        <taxon>Burkholderiaceae</taxon>
        <taxon>Pandoraea</taxon>
    </lineage>
</organism>
<keyword evidence="3" id="KW-1185">Reference proteome</keyword>
<dbReference type="Proteomes" id="UP000383971">
    <property type="component" value="Unassembled WGS sequence"/>
</dbReference>
<gene>
    <name evidence="2" type="ORF">PCO31111_01052</name>
</gene>
<dbReference type="Pfam" id="PF13508">
    <property type="entry name" value="Acetyltransf_7"/>
    <property type="match status" value="1"/>
</dbReference>
<protein>
    <submittedName>
        <fullName evidence="2">N-acetyltransferase GCN5</fullName>
    </submittedName>
</protein>
<dbReference type="RefSeq" id="WP_150583984.1">
    <property type="nucleotide sequence ID" value="NZ_CABPSE010000002.1"/>
</dbReference>
<dbReference type="EMBL" id="CABPSE010000002">
    <property type="protein sequence ID" value="VVD79671.1"/>
    <property type="molecule type" value="Genomic_DNA"/>
</dbReference>
<evidence type="ECO:0000313" key="2">
    <source>
        <dbReference type="EMBL" id="VVD79671.1"/>
    </source>
</evidence>
<evidence type="ECO:0000259" key="1">
    <source>
        <dbReference type="PROSITE" id="PS51186"/>
    </source>
</evidence>
<dbReference type="CDD" id="cd04301">
    <property type="entry name" value="NAT_SF"/>
    <property type="match status" value="1"/>
</dbReference>
<name>A0A5E4SX00_9BURK</name>
<proteinExistence type="predicted"/>
<dbReference type="Gene3D" id="3.40.630.30">
    <property type="match status" value="1"/>
</dbReference>
<dbReference type="InterPro" id="IPR016181">
    <property type="entry name" value="Acyl_CoA_acyltransferase"/>
</dbReference>
<accession>A0A5E4SX00</accession>
<sequence>MRLTFAPTKDSDAETLVRIRISAMQESLERVGRFDPQRARDRFLSSFEPSQCKFIIVDGQQVGFVSITLAPDHIALDHLYITPGNQRKGMGALVLASIFRQADEKSLPLTVGALRDSDSIRFYMRHGFTRTGESDWDIYFIRIPIDNKPESLR</sequence>
<dbReference type="GO" id="GO:0016747">
    <property type="term" value="F:acyltransferase activity, transferring groups other than amino-acyl groups"/>
    <property type="evidence" value="ECO:0007669"/>
    <property type="project" value="InterPro"/>
</dbReference>
<feature type="domain" description="N-acetyltransferase" evidence="1">
    <location>
        <begin position="3"/>
        <end position="146"/>
    </location>
</feature>
<dbReference type="AlphaFoldDB" id="A0A5E4SX00"/>